<feature type="transmembrane region" description="Helical" evidence="8">
    <location>
        <begin position="40"/>
        <end position="57"/>
    </location>
</feature>
<dbReference type="EMBL" id="JADWYR010000001">
    <property type="protein sequence ID" value="MBG9376850.1"/>
    <property type="molecule type" value="Genomic_DNA"/>
</dbReference>
<comment type="subcellular location">
    <subcellularLocation>
        <location evidence="1">Cell membrane</location>
        <topology evidence="1">Multi-pass membrane protein</topology>
    </subcellularLocation>
</comment>
<keyword evidence="6 8" id="KW-0472">Membrane</keyword>
<evidence type="ECO:0000313" key="9">
    <source>
        <dbReference type="EMBL" id="MBG9376850.1"/>
    </source>
</evidence>
<accession>A0A931E7S7</accession>
<dbReference type="AlphaFoldDB" id="A0A931E7S7"/>
<feature type="transmembrane region" description="Helical" evidence="8">
    <location>
        <begin position="380"/>
        <end position="401"/>
    </location>
</feature>
<protein>
    <submittedName>
        <fullName evidence="9">Lipopolysaccharide biosynthesis protein</fullName>
    </submittedName>
</protein>
<feature type="transmembrane region" description="Helical" evidence="8">
    <location>
        <begin position="445"/>
        <end position="466"/>
    </location>
</feature>
<dbReference type="Pfam" id="PF13440">
    <property type="entry name" value="Polysacc_synt_3"/>
    <property type="match status" value="1"/>
</dbReference>
<dbReference type="PANTHER" id="PTHR30250">
    <property type="entry name" value="PST FAMILY PREDICTED COLANIC ACID TRANSPORTER"/>
    <property type="match status" value="1"/>
</dbReference>
<feature type="transmembrane region" description="Helical" evidence="8">
    <location>
        <begin position="78"/>
        <end position="98"/>
    </location>
</feature>
<feature type="region of interest" description="Disordered" evidence="7">
    <location>
        <begin position="488"/>
        <end position="522"/>
    </location>
</feature>
<dbReference type="Proteomes" id="UP000628448">
    <property type="component" value="Unassembled WGS sequence"/>
</dbReference>
<name>A0A931E7S7_9BACT</name>
<dbReference type="CDD" id="cd13127">
    <property type="entry name" value="MATE_tuaB_like"/>
    <property type="match status" value="1"/>
</dbReference>
<evidence type="ECO:0000256" key="6">
    <source>
        <dbReference type="ARBA" id="ARBA00023136"/>
    </source>
</evidence>
<evidence type="ECO:0000256" key="8">
    <source>
        <dbReference type="SAM" id="Phobius"/>
    </source>
</evidence>
<dbReference type="InterPro" id="IPR050833">
    <property type="entry name" value="Poly_Biosynth_Transport"/>
</dbReference>
<reference evidence="9" key="1">
    <citation type="submission" date="2020-11" db="EMBL/GenBank/DDBJ databases">
        <title>Bacterial whole genome sequence for Panacibacter sp. DH6.</title>
        <authorList>
            <person name="Le V."/>
            <person name="Ko S."/>
            <person name="Ahn C.-Y."/>
            <person name="Oh H.-M."/>
        </authorList>
    </citation>
    <scope>NUCLEOTIDE SEQUENCE</scope>
    <source>
        <strain evidence="9">DH6</strain>
    </source>
</reference>
<comment type="caution">
    <text evidence="9">The sequence shown here is derived from an EMBL/GenBank/DDBJ whole genome shotgun (WGS) entry which is preliminary data.</text>
</comment>
<evidence type="ECO:0000313" key="10">
    <source>
        <dbReference type="Proteomes" id="UP000628448"/>
    </source>
</evidence>
<feature type="transmembrane region" description="Helical" evidence="8">
    <location>
        <begin position="12"/>
        <end position="34"/>
    </location>
</feature>
<feature type="compositionally biased region" description="Basic residues" evidence="7">
    <location>
        <begin position="488"/>
        <end position="501"/>
    </location>
</feature>
<gene>
    <name evidence="9" type="ORF">I5907_11425</name>
</gene>
<keyword evidence="5 8" id="KW-1133">Transmembrane helix</keyword>
<organism evidence="9 10">
    <name type="scientific">Panacibacter microcysteis</name>
    <dbReference type="NCBI Taxonomy" id="2793269"/>
    <lineage>
        <taxon>Bacteria</taxon>
        <taxon>Pseudomonadati</taxon>
        <taxon>Bacteroidota</taxon>
        <taxon>Chitinophagia</taxon>
        <taxon>Chitinophagales</taxon>
        <taxon>Chitinophagaceae</taxon>
        <taxon>Panacibacter</taxon>
    </lineage>
</organism>
<evidence type="ECO:0000256" key="7">
    <source>
        <dbReference type="SAM" id="MobiDB-lite"/>
    </source>
</evidence>
<keyword evidence="3" id="KW-1003">Cell membrane</keyword>
<keyword evidence="10" id="KW-1185">Reference proteome</keyword>
<evidence type="ECO:0000256" key="3">
    <source>
        <dbReference type="ARBA" id="ARBA00022475"/>
    </source>
</evidence>
<dbReference type="PANTHER" id="PTHR30250:SF10">
    <property type="entry name" value="LIPOPOLYSACCHARIDE BIOSYNTHESIS PROTEIN WZXC"/>
    <property type="match status" value="1"/>
</dbReference>
<evidence type="ECO:0000256" key="4">
    <source>
        <dbReference type="ARBA" id="ARBA00022692"/>
    </source>
</evidence>
<evidence type="ECO:0000256" key="2">
    <source>
        <dbReference type="ARBA" id="ARBA00007430"/>
    </source>
</evidence>
<keyword evidence="4 8" id="KW-0812">Transmembrane</keyword>
<proteinExistence type="inferred from homology"/>
<evidence type="ECO:0000256" key="5">
    <source>
        <dbReference type="ARBA" id="ARBA00022989"/>
    </source>
</evidence>
<comment type="similarity">
    <text evidence="2">Belongs to the polysaccharide synthase family.</text>
</comment>
<feature type="transmembrane region" description="Helical" evidence="8">
    <location>
        <begin position="358"/>
        <end position="374"/>
    </location>
</feature>
<dbReference type="RefSeq" id="WP_196990844.1">
    <property type="nucleotide sequence ID" value="NZ_JADWYR010000001.1"/>
</dbReference>
<feature type="transmembrane region" description="Helical" evidence="8">
    <location>
        <begin position="110"/>
        <end position="131"/>
    </location>
</feature>
<feature type="transmembrane region" description="Helical" evidence="8">
    <location>
        <begin position="422"/>
        <end position="439"/>
    </location>
</feature>
<dbReference type="GO" id="GO:0005886">
    <property type="term" value="C:plasma membrane"/>
    <property type="evidence" value="ECO:0007669"/>
    <property type="project" value="UniProtKB-SubCell"/>
</dbReference>
<evidence type="ECO:0000256" key="1">
    <source>
        <dbReference type="ARBA" id="ARBA00004651"/>
    </source>
</evidence>
<sequence>MNKQKLVKTGIWQVLNTVVVLVSQIGANAILARYVSDVEFGLMAITNAFVNFASFFSEAGMGDALLQRKEVEPQHKNAALYFSLVVSGLLYVILYFTAPWISTFYDKPELVTILRVLGLSFILLSLGSSSYNLMQKNFNFKQVFYSDSLSLFASNILGVALAMYGYGVWSLVWSILFYNAARLIMVWIIEPIPLKLGASLRHWKDLAGYGAGLTLIRLNNFVSGFGIMLEIGKLVSIALLGAFERSYRYTNLPVRYIGDMIQKIMMPFMAKMQDEMDKLYVFFLRGMSFSNSLLVPISVFGVVFCKPIVLILLGHKWLNAIVPMQILFISLPFRITTKVADALMRAKQLVFRNAGRKFQYTIVLCVGIYIGWLFDKNGLTGISTAVTLAAVFNYVAMLITIKKRVFPEGWQKMILHPFKNGLWLSVVFVLPAYAVYYGLDYVLKEQVLSFIIVTCVLGAFVLFVFLKKPTLLGQDVADMQKEMVKMVKKGGKGGGGKKKRMREQQQIENENNIPTVTEPLND</sequence>
<feature type="transmembrane region" description="Helical" evidence="8">
    <location>
        <begin position="320"/>
        <end position="337"/>
    </location>
</feature>
<feature type="compositionally biased region" description="Polar residues" evidence="7">
    <location>
        <begin position="507"/>
        <end position="522"/>
    </location>
</feature>